<dbReference type="PANTHER" id="PTHR46558">
    <property type="entry name" value="TRACRIPTIONAL REGULATORY PROTEIN-RELATED-RELATED"/>
    <property type="match status" value="1"/>
</dbReference>
<keyword evidence="1" id="KW-0238">DNA-binding</keyword>
<dbReference type="SMART" id="SM00530">
    <property type="entry name" value="HTH_XRE"/>
    <property type="match status" value="1"/>
</dbReference>
<dbReference type="CDD" id="cd00093">
    <property type="entry name" value="HTH_XRE"/>
    <property type="match status" value="1"/>
</dbReference>
<dbReference type="STRING" id="36847.CLNEO_18470"/>
<feature type="domain" description="HTH cro/C1-type" evidence="2">
    <location>
        <begin position="5"/>
        <end position="60"/>
    </location>
</feature>
<dbReference type="PROSITE" id="PS50943">
    <property type="entry name" value="HTH_CROC1"/>
    <property type="match status" value="1"/>
</dbReference>
<dbReference type="EMBL" id="LRVM01000005">
    <property type="protein sequence ID" value="KXL52824.1"/>
    <property type="molecule type" value="Genomic_DNA"/>
</dbReference>
<name>A0A136WEA0_9FIRM</name>
<comment type="caution">
    <text evidence="3">The sequence shown here is derived from an EMBL/GenBank/DDBJ whole genome shotgun (WGS) entry which is preliminary data.</text>
</comment>
<evidence type="ECO:0000259" key="2">
    <source>
        <dbReference type="PROSITE" id="PS50943"/>
    </source>
</evidence>
<evidence type="ECO:0000313" key="4">
    <source>
        <dbReference type="Proteomes" id="UP000070539"/>
    </source>
</evidence>
<reference evidence="3 4" key="1">
    <citation type="submission" date="2016-01" db="EMBL/GenBank/DDBJ databases">
        <title>Genome sequence of Clostridium neopropionicum X4, DSM-3847.</title>
        <authorList>
            <person name="Poehlein A."/>
            <person name="Beck M.H."/>
            <person name="Bengelsdorf F.R."/>
            <person name="Daniel R."/>
            <person name="Duerre P."/>
        </authorList>
    </citation>
    <scope>NUCLEOTIDE SEQUENCE [LARGE SCALE GENOMIC DNA]</scope>
    <source>
        <strain evidence="3 4">DSM-3847</strain>
    </source>
</reference>
<dbReference type="Pfam" id="PF01381">
    <property type="entry name" value="HTH_3"/>
    <property type="match status" value="1"/>
</dbReference>
<dbReference type="Proteomes" id="UP000070539">
    <property type="component" value="Unassembled WGS sequence"/>
</dbReference>
<dbReference type="InterPro" id="IPR010982">
    <property type="entry name" value="Lambda_DNA-bd_dom_sf"/>
</dbReference>
<dbReference type="GO" id="GO:0003677">
    <property type="term" value="F:DNA binding"/>
    <property type="evidence" value="ECO:0007669"/>
    <property type="project" value="UniProtKB-KW"/>
</dbReference>
<sequence>MVSKLKLKRIELGLKQKDVAKQVGITPQYLMNLENGKSKNPSIKVMKEISAILDCPVQELFFGTGAATLTETK</sequence>
<evidence type="ECO:0000256" key="1">
    <source>
        <dbReference type="ARBA" id="ARBA00023125"/>
    </source>
</evidence>
<proteinExistence type="predicted"/>
<gene>
    <name evidence="3" type="ORF">CLNEO_18470</name>
</gene>
<dbReference type="InterPro" id="IPR001387">
    <property type="entry name" value="Cro/C1-type_HTH"/>
</dbReference>
<dbReference type="RefSeq" id="WP_066087850.1">
    <property type="nucleotide sequence ID" value="NZ_LRVM01000005.1"/>
</dbReference>
<dbReference type="SUPFAM" id="SSF47413">
    <property type="entry name" value="lambda repressor-like DNA-binding domains"/>
    <property type="match status" value="1"/>
</dbReference>
<evidence type="ECO:0000313" key="3">
    <source>
        <dbReference type="EMBL" id="KXL52824.1"/>
    </source>
</evidence>
<dbReference type="OrthoDB" id="9798912at2"/>
<accession>A0A136WEA0</accession>
<dbReference type="Gene3D" id="1.10.260.40">
    <property type="entry name" value="lambda repressor-like DNA-binding domains"/>
    <property type="match status" value="1"/>
</dbReference>
<organism evidence="3 4">
    <name type="scientific">Anaerotignum neopropionicum</name>
    <dbReference type="NCBI Taxonomy" id="36847"/>
    <lineage>
        <taxon>Bacteria</taxon>
        <taxon>Bacillati</taxon>
        <taxon>Bacillota</taxon>
        <taxon>Clostridia</taxon>
        <taxon>Lachnospirales</taxon>
        <taxon>Anaerotignaceae</taxon>
        <taxon>Anaerotignum</taxon>
    </lineage>
</organism>
<keyword evidence="4" id="KW-1185">Reference proteome</keyword>
<dbReference type="PANTHER" id="PTHR46558:SF3">
    <property type="entry name" value="TRANSCRIPTIONAL REGULATOR"/>
    <property type="match status" value="1"/>
</dbReference>
<dbReference type="AlphaFoldDB" id="A0A136WEA0"/>
<protein>
    <submittedName>
        <fullName evidence="3">Anaerobic benzoate catabolism transcriptional regulator</fullName>
    </submittedName>
</protein>